<gene>
    <name evidence="1" type="ORF">S01H1_66152</name>
</gene>
<comment type="caution">
    <text evidence="1">The sequence shown here is derived from an EMBL/GenBank/DDBJ whole genome shotgun (WGS) entry which is preliminary data.</text>
</comment>
<dbReference type="Gene3D" id="3.60.21.10">
    <property type="match status" value="1"/>
</dbReference>
<protein>
    <recommendedName>
        <fullName evidence="2">Calcineurin-like phosphoesterase domain-containing protein</fullName>
    </recommendedName>
</protein>
<reference evidence="1" key="1">
    <citation type="journal article" date="2014" name="Front. Microbiol.">
        <title>High frequency of phylogenetically diverse reductive dehalogenase-homologous genes in deep subseafloor sedimentary metagenomes.</title>
        <authorList>
            <person name="Kawai M."/>
            <person name="Futagami T."/>
            <person name="Toyoda A."/>
            <person name="Takaki Y."/>
            <person name="Nishi S."/>
            <person name="Hori S."/>
            <person name="Arai W."/>
            <person name="Tsubouchi T."/>
            <person name="Morono Y."/>
            <person name="Uchiyama I."/>
            <person name="Ito T."/>
            <person name="Fujiyama A."/>
            <person name="Inagaki F."/>
            <person name="Takami H."/>
        </authorList>
    </citation>
    <scope>NUCLEOTIDE SEQUENCE</scope>
    <source>
        <strain evidence="1">Expedition CK06-06</strain>
    </source>
</reference>
<dbReference type="InterPro" id="IPR029052">
    <property type="entry name" value="Metallo-depent_PP-like"/>
</dbReference>
<dbReference type="SUPFAM" id="SSF56300">
    <property type="entry name" value="Metallo-dependent phosphatases"/>
    <property type="match status" value="1"/>
</dbReference>
<sequence length="68" mass="7825">MTKYQPKLSLHGHIHESPDVTSRWYAKLGRTICIQPGQLNEFTYVTIDLSTMKFDRIKDTQGSKKVEG</sequence>
<name>X0XEM4_9ZZZZ</name>
<organism evidence="1">
    <name type="scientific">marine sediment metagenome</name>
    <dbReference type="NCBI Taxonomy" id="412755"/>
    <lineage>
        <taxon>unclassified sequences</taxon>
        <taxon>metagenomes</taxon>
        <taxon>ecological metagenomes</taxon>
    </lineage>
</organism>
<accession>X0XEM4</accession>
<dbReference type="AlphaFoldDB" id="X0XEM4"/>
<evidence type="ECO:0008006" key="2">
    <source>
        <dbReference type="Google" id="ProtNLM"/>
    </source>
</evidence>
<proteinExistence type="predicted"/>
<evidence type="ECO:0000313" key="1">
    <source>
        <dbReference type="EMBL" id="GAG41530.1"/>
    </source>
</evidence>
<dbReference type="EMBL" id="BARS01043729">
    <property type="protein sequence ID" value="GAG41530.1"/>
    <property type="molecule type" value="Genomic_DNA"/>
</dbReference>